<dbReference type="RefSeq" id="WP_309320253.1">
    <property type="nucleotide sequence ID" value="NZ_CP120678.1"/>
</dbReference>
<dbReference type="EMBL" id="CP120678">
    <property type="protein sequence ID" value="WIW69808.1"/>
    <property type="molecule type" value="Genomic_DNA"/>
</dbReference>
<keyword evidence="1" id="KW-0677">Repeat</keyword>
<feature type="chain" id="PRO_5040786414" evidence="4">
    <location>
        <begin position="25"/>
        <end position="205"/>
    </location>
</feature>
<feature type="repeat" description="TPR" evidence="3">
    <location>
        <begin position="49"/>
        <end position="82"/>
    </location>
</feature>
<sequence length="205" mass="23738">MKKFLLCSLLFLLMQILIIPNVLAKQANYEADKDALLNSGLHMGENQLDLYWFEKGEKLFEIAEFEKAIDAYTKALAINENYTDAYFKRAEANLELKNYELAKEDYSHTLETRSTYLEAYFKRAVCSYYLKEYQNAIDDSSVVITLNPEHGGSYLIKAVCQQRLNQPDDAIITYQTLLKQVPKNQKQIIQTAKDMLKRLGIEPEK</sequence>
<gene>
    <name evidence="5" type="ORF">P3F81_07735</name>
</gene>
<evidence type="ECO:0000256" key="2">
    <source>
        <dbReference type="ARBA" id="ARBA00022803"/>
    </source>
</evidence>
<dbReference type="AlphaFoldDB" id="A0A9Y2AHJ5"/>
<keyword evidence="6" id="KW-1185">Reference proteome</keyword>
<keyword evidence="4" id="KW-0732">Signal</keyword>
<dbReference type="PROSITE" id="PS50005">
    <property type="entry name" value="TPR"/>
    <property type="match status" value="1"/>
</dbReference>
<dbReference type="SMART" id="SM00028">
    <property type="entry name" value="TPR"/>
    <property type="match status" value="4"/>
</dbReference>
<dbReference type="Pfam" id="PF13174">
    <property type="entry name" value="TPR_6"/>
    <property type="match status" value="2"/>
</dbReference>
<evidence type="ECO:0000256" key="1">
    <source>
        <dbReference type="ARBA" id="ARBA00022737"/>
    </source>
</evidence>
<evidence type="ECO:0000313" key="6">
    <source>
        <dbReference type="Proteomes" id="UP001243623"/>
    </source>
</evidence>
<accession>A0A9Y2AHJ5</accession>
<dbReference type="Gene3D" id="1.25.40.10">
    <property type="entry name" value="Tetratricopeptide repeat domain"/>
    <property type="match status" value="2"/>
</dbReference>
<dbReference type="Proteomes" id="UP001243623">
    <property type="component" value="Chromosome"/>
</dbReference>
<evidence type="ECO:0000256" key="4">
    <source>
        <dbReference type="SAM" id="SignalP"/>
    </source>
</evidence>
<evidence type="ECO:0000256" key="3">
    <source>
        <dbReference type="PROSITE-ProRule" id="PRU00339"/>
    </source>
</evidence>
<dbReference type="PANTHER" id="PTHR44858">
    <property type="entry name" value="TETRATRICOPEPTIDE REPEAT PROTEIN 6"/>
    <property type="match status" value="1"/>
</dbReference>
<reference evidence="5" key="1">
    <citation type="submission" date="2023-03" db="EMBL/GenBank/DDBJ databases">
        <title>Selenobaculum gbiensis gen. nov. sp. nov., a new bacterium isolated from the gut microbiota of IBD patient.</title>
        <authorList>
            <person name="Yeo S."/>
            <person name="Park H."/>
            <person name="Huh C.S."/>
        </authorList>
    </citation>
    <scope>NUCLEOTIDE SEQUENCE</scope>
    <source>
        <strain evidence="5">ICN-92133</strain>
    </source>
</reference>
<dbReference type="PANTHER" id="PTHR44858:SF1">
    <property type="entry name" value="UDP-N-ACETYLGLUCOSAMINE--PEPTIDE N-ACETYLGLUCOSAMINYLTRANSFERASE SPINDLY-RELATED"/>
    <property type="match status" value="1"/>
</dbReference>
<proteinExistence type="predicted"/>
<dbReference type="InterPro" id="IPR011990">
    <property type="entry name" value="TPR-like_helical_dom_sf"/>
</dbReference>
<evidence type="ECO:0000313" key="5">
    <source>
        <dbReference type="EMBL" id="WIW69808.1"/>
    </source>
</evidence>
<dbReference type="Pfam" id="PF13414">
    <property type="entry name" value="TPR_11"/>
    <property type="match status" value="1"/>
</dbReference>
<feature type="signal peptide" evidence="4">
    <location>
        <begin position="1"/>
        <end position="24"/>
    </location>
</feature>
<protein>
    <submittedName>
        <fullName evidence="5">Tetratricopeptide repeat protein</fullName>
    </submittedName>
</protein>
<dbReference type="SUPFAM" id="SSF48452">
    <property type="entry name" value="TPR-like"/>
    <property type="match status" value="1"/>
</dbReference>
<name>A0A9Y2AHJ5_9FIRM</name>
<dbReference type="KEGG" id="sgbi:P3F81_07735"/>
<dbReference type="InterPro" id="IPR019734">
    <property type="entry name" value="TPR_rpt"/>
</dbReference>
<dbReference type="InterPro" id="IPR050498">
    <property type="entry name" value="Ycf3"/>
</dbReference>
<keyword evidence="2 3" id="KW-0802">TPR repeat</keyword>
<organism evidence="5 6">
    <name type="scientific">Selenobaculum gibii</name>
    <dbReference type="NCBI Taxonomy" id="3054208"/>
    <lineage>
        <taxon>Bacteria</taxon>
        <taxon>Bacillati</taxon>
        <taxon>Bacillota</taxon>
        <taxon>Negativicutes</taxon>
        <taxon>Selenomonadales</taxon>
        <taxon>Selenomonadaceae</taxon>
        <taxon>Selenobaculum</taxon>
    </lineage>
</organism>